<dbReference type="PANTHER" id="PTHR30349:SF41">
    <property type="entry name" value="INTEGRASE_RECOMBINASE PROTEIN MJ0367-RELATED"/>
    <property type="match status" value="1"/>
</dbReference>
<evidence type="ECO:0000313" key="6">
    <source>
        <dbReference type="EMBL" id="MEM5292498.1"/>
    </source>
</evidence>
<keyword evidence="3" id="KW-0238">DNA-binding</keyword>
<evidence type="ECO:0000256" key="3">
    <source>
        <dbReference type="ARBA" id="ARBA00023125"/>
    </source>
</evidence>
<reference evidence="6 7" key="1">
    <citation type="submission" date="2024-01" db="EMBL/GenBank/DDBJ databases">
        <title>The diversity of rhizobia nodulating Mimosa spp. in eleven states of Brazil covering several biomes is determined by host plant, location, and edaphic factors.</title>
        <authorList>
            <person name="Rouws L."/>
            <person name="Barauna A."/>
            <person name="Beukes C."/>
            <person name="De Faria S.M."/>
            <person name="Gross E."/>
            <person name="Dos Reis Junior F.B."/>
            <person name="Simon M."/>
            <person name="Maluk M."/>
            <person name="Odee D.W."/>
            <person name="Kenicer G."/>
            <person name="Young J.P.W."/>
            <person name="Reis V.M."/>
            <person name="Zilli J."/>
            <person name="James E.K."/>
        </authorList>
    </citation>
    <scope>NUCLEOTIDE SEQUENCE [LARGE SCALE GENOMIC DNA]</scope>
    <source>
        <strain evidence="6 7">JPY77</strain>
    </source>
</reference>
<comment type="caution">
    <text evidence="6">The sequence shown here is derived from an EMBL/GenBank/DDBJ whole genome shotgun (WGS) entry which is preliminary data.</text>
</comment>
<evidence type="ECO:0000259" key="5">
    <source>
        <dbReference type="PROSITE" id="PS51898"/>
    </source>
</evidence>
<dbReference type="EMBL" id="JAZHGC010000101">
    <property type="protein sequence ID" value="MEM5292498.1"/>
    <property type="molecule type" value="Genomic_DNA"/>
</dbReference>
<feature type="domain" description="Tyr recombinase" evidence="5">
    <location>
        <begin position="31"/>
        <end position="234"/>
    </location>
</feature>
<evidence type="ECO:0000256" key="4">
    <source>
        <dbReference type="ARBA" id="ARBA00023172"/>
    </source>
</evidence>
<proteinExistence type="inferred from homology"/>
<dbReference type="InterPro" id="IPR002104">
    <property type="entry name" value="Integrase_catalytic"/>
</dbReference>
<dbReference type="InterPro" id="IPR050090">
    <property type="entry name" value="Tyrosine_recombinase_XerCD"/>
</dbReference>
<evidence type="ECO:0000256" key="1">
    <source>
        <dbReference type="ARBA" id="ARBA00008857"/>
    </source>
</evidence>
<dbReference type="SUPFAM" id="SSF56349">
    <property type="entry name" value="DNA breaking-rejoining enzymes"/>
    <property type="match status" value="1"/>
</dbReference>
<dbReference type="InterPro" id="IPR013762">
    <property type="entry name" value="Integrase-like_cat_sf"/>
</dbReference>
<evidence type="ECO:0000313" key="7">
    <source>
        <dbReference type="Proteomes" id="UP001494588"/>
    </source>
</evidence>
<accession>A0ABU9QSM5</accession>
<dbReference type="PANTHER" id="PTHR30349">
    <property type="entry name" value="PHAGE INTEGRASE-RELATED"/>
    <property type="match status" value="1"/>
</dbReference>
<keyword evidence="2" id="KW-0229">DNA integration</keyword>
<dbReference type="PROSITE" id="PS51898">
    <property type="entry name" value="TYR_RECOMBINASE"/>
    <property type="match status" value="1"/>
</dbReference>
<dbReference type="RefSeq" id="WP_201662723.1">
    <property type="nucleotide sequence ID" value="NZ_CAJHCS010000079.1"/>
</dbReference>
<sequence>MVSKAMHRIDQQVPVLPIGDGVARSARQQQRSPYLYTDDEIQRILHAALLYPSPKASWRPVTLFTMLVLAYCAGLRGGEVARLMLGDVDLREQTLEIRETKFFKNRRLPLAPGVMTSLKHYLVVREQAGAPTNPESPLFWSPQRNCGYTVGGIRLILTDVLRRADIKPARGAVGPRVHDLRHTMVGHRMRDWYKAGINPQSKLPYLATYLGHKDIRSTLVYLNITPGLLQDACERFRKNGAAAPQTRESLP</sequence>
<dbReference type="InterPro" id="IPR011010">
    <property type="entry name" value="DNA_brk_join_enz"/>
</dbReference>
<protein>
    <submittedName>
        <fullName evidence="6">Tyrosine-type recombinase/integrase</fullName>
    </submittedName>
</protein>
<dbReference type="Gene3D" id="1.10.443.10">
    <property type="entry name" value="Intergrase catalytic core"/>
    <property type="match status" value="1"/>
</dbReference>
<organism evidence="6 7">
    <name type="scientific">Paraburkholderia sabiae</name>
    <dbReference type="NCBI Taxonomy" id="273251"/>
    <lineage>
        <taxon>Bacteria</taxon>
        <taxon>Pseudomonadati</taxon>
        <taxon>Pseudomonadota</taxon>
        <taxon>Betaproteobacteria</taxon>
        <taxon>Burkholderiales</taxon>
        <taxon>Burkholderiaceae</taxon>
        <taxon>Paraburkholderia</taxon>
    </lineage>
</organism>
<keyword evidence="4" id="KW-0233">DNA recombination</keyword>
<keyword evidence="7" id="KW-1185">Reference proteome</keyword>
<comment type="similarity">
    <text evidence="1">Belongs to the 'phage' integrase family.</text>
</comment>
<dbReference type="Pfam" id="PF00589">
    <property type="entry name" value="Phage_integrase"/>
    <property type="match status" value="1"/>
</dbReference>
<name>A0ABU9QSM5_9BURK</name>
<evidence type="ECO:0000256" key="2">
    <source>
        <dbReference type="ARBA" id="ARBA00022908"/>
    </source>
</evidence>
<dbReference type="Proteomes" id="UP001494588">
    <property type="component" value="Unassembled WGS sequence"/>
</dbReference>
<gene>
    <name evidence="6" type="ORF">V4C55_43480</name>
</gene>